<dbReference type="AlphaFoldDB" id="A0A0M6XUC6"/>
<dbReference type="STRING" id="282197.SAMN04488517_11158"/>
<keyword evidence="2" id="KW-1185">Reference proteome</keyword>
<reference evidence="1 2" key="1">
    <citation type="submission" date="2015-07" db="EMBL/GenBank/DDBJ databases">
        <authorList>
            <person name="Noorani M."/>
        </authorList>
    </citation>
    <scope>NUCLEOTIDE SEQUENCE [LARGE SCALE GENOMIC DNA]</scope>
    <source>
        <strain evidence="1 2">CECT 5088</strain>
    </source>
</reference>
<accession>A0A0M6XUC6</accession>
<gene>
    <name evidence="1" type="ORF">JAN5088_03496</name>
</gene>
<dbReference type="Proteomes" id="UP000048908">
    <property type="component" value="Unassembled WGS sequence"/>
</dbReference>
<evidence type="ECO:0000313" key="1">
    <source>
        <dbReference type="EMBL" id="CTQ34700.1"/>
    </source>
</evidence>
<evidence type="ECO:0000313" key="2">
    <source>
        <dbReference type="Proteomes" id="UP000048908"/>
    </source>
</evidence>
<dbReference type="OrthoDB" id="9950628at2"/>
<organism evidence="1 2">
    <name type="scientific">Jannaschia rubra</name>
    <dbReference type="NCBI Taxonomy" id="282197"/>
    <lineage>
        <taxon>Bacteria</taxon>
        <taxon>Pseudomonadati</taxon>
        <taxon>Pseudomonadota</taxon>
        <taxon>Alphaproteobacteria</taxon>
        <taxon>Rhodobacterales</taxon>
        <taxon>Roseobacteraceae</taxon>
        <taxon>Jannaschia</taxon>
    </lineage>
</organism>
<protein>
    <submittedName>
        <fullName evidence="1">Uncharacterized protein</fullName>
    </submittedName>
</protein>
<sequence length="124" mass="13948">MNIDWGDDEKDDPPLEYVSDGFKGISILTRVVEVKSFWDLWNAPPSEVSYEWRYKVKNLTDENRDISVTYQLVGKDADVLASSVASKLAEPGETIEFEETGQLDYQSALRVTGSSWSIANRVAP</sequence>
<proteinExistence type="predicted"/>
<dbReference type="EMBL" id="CXPG01000025">
    <property type="protein sequence ID" value="CTQ34700.1"/>
    <property type="molecule type" value="Genomic_DNA"/>
</dbReference>
<name>A0A0M6XUC6_9RHOB</name>